<comment type="caution">
    <text evidence="8">The sequence shown here is derived from an EMBL/GenBank/DDBJ whole genome shotgun (WGS) entry which is preliminary data.</text>
</comment>
<evidence type="ECO:0000313" key="9">
    <source>
        <dbReference type="Proteomes" id="UP001501490"/>
    </source>
</evidence>
<evidence type="ECO:0000256" key="4">
    <source>
        <dbReference type="ARBA" id="ARBA00023008"/>
    </source>
</evidence>
<dbReference type="InterPro" id="IPR007348">
    <property type="entry name" value="CopC_dom"/>
</dbReference>
<protein>
    <recommendedName>
        <fullName evidence="7">CopC domain-containing protein</fullName>
    </recommendedName>
</protein>
<comment type="subcellular location">
    <subcellularLocation>
        <location evidence="1">Cell envelope</location>
    </subcellularLocation>
</comment>
<feature type="compositionally biased region" description="Basic and acidic residues" evidence="5">
    <location>
        <begin position="195"/>
        <end position="204"/>
    </location>
</feature>
<sequence>MMGGIYNPKSLAAHRKEAWRVRNLAVRSVRWARIVVALALAIGVSMLAAQPAGARAVTVVASEPRSEQTVDDQPGWVTIAFSAPIDDSAAKVIVQGPDGDNVTTGTLIVEGTNVTTQLRDELPQGTYTVHFRVNSAGGGIEGGAFQFAYGSGSFSTPADKKWSGSAHEPAILKGTDPNATTEPPDTASSEPPEVEVEKGDKTETVDPGPSPTSTAPGRSQDRGQAGEDPGTETTGPAATAAGGPTTATSGPGGRLPLIVGGAVVLIAVGAGAVALGLRGRGEGGRGKGSAD</sequence>
<keyword evidence="3" id="KW-0732">Signal</keyword>
<keyword evidence="6" id="KW-1133">Transmembrane helix</keyword>
<dbReference type="PANTHER" id="PTHR34820">
    <property type="entry name" value="INNER MEMBRANE PROTEIN YEBZ"/>
    <property type="match status" value="1"/>
</dbReference>
<dbReference type="InterPro" id="IPR014756">
    <property type="entry name" value="Ig_E-set"/>
</dbReference>
<dbReference type="SUPFAM" id="SSF81296">
    <property type="entry name" value="E set domains"/>
    <property type="match status" value="1"/>
</dbReference>
<dbReference type="Gene3D" id="2.60.40.1220">
    <property type="match status" value="1"/>
</dbReference>
<keyword evidence="2" id="KW-0479">Metal-binding</keyword>
<dbReference type="InterPro" id="IPR032694">
    <property type="entry name" value="CopC/D"/>
</dbReference>
<dbReference type="Proteomes" id="UP001501490">
    <property type="component" value="Unassembled WGS sequence"/>
</dbReference>
<evidence type="ECO:0000313" key="8">
    <source>
        <dbReference type="EMBL" id="GAA3635830.1"/>
    </source>
</evidence>
<feature type="region of interest" description="Disordered" evidence="5">
    <location>
        <begin position="154"/>
        <end position="254"/>
    </location>
</feature>
<evidence type="ECO:0000256" key="5">
    <source>
        <dbReference type="SAM" id="MobiDB-lite"/>
    </source>
</evidence>
<organism evidence="8 9">
    <name type="scientific">Microlunatus ginsengisoli</name>
    <dbReference type="NCBI Taxonomy" id="363863"/>
    <lineage>
        <taxon>Bacteria</taxon>
        <taxon>Bacillati</taxon>
        <taxon>Actinomycetota</taxon>
        <taxon>Actinomycetes</taxon>
        <taxon>Propionibacteriales</taxon>
        <taxon>Propionibacteriaceae</taxon>
        <taxon>Microlunatus</taxon>
    </lineage>
</organism>
<proteinExistence type="predicted"/>
<feature type="domain" description="CopC" evidence="7">
    <location>
        <begin position="59"/>
        <end position="148"/>
    </location>
</feature>
<dbReference type="InterPro" id="IPR014755">
    <property type="entry name" value="Cu-Rt/internalin_Ig-like"/>
</dbReference>
<dbReference type="Pfam" id="PF04234">
    <property type="entry name" value="CopC"/>
    <property type="match status" value="1"/>
</dbReference>
<feature type="compositionally biased region" description="Polar residues" evidence="5">
    <location>
        <begin position="177"/>
        <end position="189"/>
    </location>
</feature>
<keyword evidence="4" id="KW-0186">Copper</keyword>
<name>A0ABP7ALY4_9ACTN</name>
<evidence type="ECO:0000256" key="3">
    <source>
        <dbReference type="ARBA" id="ARBA00022729"/>
    </source>
</evidence>
<evidence type="ECO:0000259" key="7">
    <source>
        <dbReference type="Pfam" id="PF04234"/>
    </source>
</evidence>
<keyword evidence="6" id="KW-0812">Transmembrane</keyword>
<evidence type="ECO:0000256" key="1">
    <source>
        <dbReference type="ARBA" id="ARBA00004196"/>
    </source>
</evidence>
<dbReference type="PANTHER" id="PTHR34820:SF4">
    <property type="entry name" value="INNER MEMBRANE PROTEIN YEBZ"/>
    <property type="match status" value="1"/>
</dbReference>
<keyword evidence="6" id="KW-0472">Membrane</keyword>
<gene>
    <name evidence="8" type="ORF">GCM10022236_43000</name>
</gene>
<accession>A0ABP7ALY4</accession>
<feature type="transmembrane region" description="Helical" evidence="6">
    <location>
        <begin position="255"/>
        <end position="277"/>
    </location>
</feature>
<reference evidence="9" key="1">
    <citation type="journal article" date="2019" name="Int. J. Syst. Evol. Microbiol.">
        <title>The Global Catalogue of Microorganisms (GCM) 10K type strain sequencing project: providing services to taxonomists for standard genome sequencing and annotation.</title>
        <authorList>
            <consortium name="The Broad Institute Genomics Platform"/>
            <consortium name="The Broad Institute Genome Sequencing Center for Infectious Disease"/>
            <person name="Wu L."/>
            <person name="Ma J."/>
        </authorList>
    </citation>
    <scope>NUCLEOTIDE SEQUENCE [LARGE SCALE GENOMIC DNA]</scope>
    <source>
        <strain evidence="9">JCM 16929</strain>
    </source>
</reference>
<evidence type="ECO:0000256" key="2">
    <source>
        <dbReference type="ARBA" id="ARBA00022723"/>
    </source>
</evidence>
<dbReference type="EMBL" id="BAABAB010000039">
    <property type="protein sequence ID" value="GAA3635830.1"/>
    <property type="molecule type" value="Genomic_DNA"/>
</dbReference>
<evidence type="ECO:0000256" key="6">
    <source>
        <dbReference type="SAM" id="Phobius"/>
    </source>
</evidence>
<feature type="compositionally biased region" description="Low complexity" evidence="5">
    <location>
        <begin position="231"/>
        <end position="249"/>
    </location>
</feature>
<keyword evidence="9" id="KW-1185">Reference proteome</keyword>